<dbReference type="InterPro" id="IPR051132">
    <property type="entry name" value="3-5_Exonuclease_domain"/>
</dbReference>
<keyword evidence="3" id="KW-0812">Transmembrane</keyword>
<keyword evidence="1" id="KW-0540">Nuclease</keyword>
<keyword evidence="3" id="KW-0472">Membrane</keyword>
<evidence type="ECO:0000256" key="2">
    <source>
        <dbReference type="ARBA" id="ARBA00022801"/>
    </source>
</evidence>
<evidence type="ECO:0000256" key="1">
    <source>
        <dbReference type="ARBA" id="ARBA00022722"/>
    </source>
</evidence>
<evidence type="ECO:0000313" key="5">
    <source>
        <dbReference type="EMBL" id="KAG8372187.1"/>
    </source>
</evidence>
<proteinExistence type="predicted"/>
<dbReference type="GO" id="GO:0005634">
    <property type="term" value="C:nucleus"/>
    <property type="evidence" value="ECO:0007669"/>
    <property type="project" value="TreeGrafter"/>
</dbReference>
<dbReference type="Proteomes" id="UP000826271">
    <property type="component" value="Unassembled WGS sequence"/>
</dbReference>
<dbReference type="GO" id="GO:0008408">
    <property type="term" value="F:3'-5' exonuclease activity"/>
    <property type="evidence" value="ECO:0007669"/>
    <property type="project" value="InterPro"/>
</dbReference>
<dbReference type="InterPro" id="IPR002562">
    <property type="entry name" value="3'-5'_exonuclease_dom"/>
</dbReference>
<dbReference type="InterPro" id="IPR012337">
    <property type="entry name" value="RNaseH-like_sf"/>
</dbReference>
<evidence type="ECO:0000256" key="3">
    <source>
        <dbReference type="SAM" id="Phobius"/>
    </source>
</evidence>
<dbReference type="FunFam" id="3.30.420.10:FF:000054">
    <property type="entry name" value="Werner Syndrome-like exonuclease"/>
    <property type="match status" value="1"/>
</dbReference>
<dbReference type="CDD" id="cd06141">
    <property type="entry name" value="WRN_exo"/>
    <property type="match status" value="1"/>
</dbReference>
<sequence>MSELRNAGLKELATVVLGRDVEQSRGVTLSGWDACSLTWEQVKYACVDAFGSYEIEAQIVAEVMVASRGDVRVHRGCGRQRWRGLHSYLCHILNTNHQAEKTTMAINIEHLGSSFDDVIYTHDVYIVSFFNDDIYTTVTHDPDTVSKWISEIERIHRRRLIVGFDIKWSPSYSRHRNPVATLHLSVGRRCLIYQLLHSPYIPDSLINFLSDQNHTFVGVNIDSDLIKLEEDYRGFGATAVAVDLRDLAAEAYERNDLENAGLRELARGVLGKNVEMPRRVTMCRWDKRWLTAEQVKYGCVDAYVSFEIGRVLINSSYHYDDDDIYYDAAADDIYFDAVVRKIFFITITTVMVLLLTMMIREMLNGEKFVA</sequence>
<dbReference type="Pfam" id="PF01612">
    <property type="entry name" value="DNA_pol_A_exo1"/>
    <property type="match status" value="1"/>
</dbReference>
<dbReference type="InterPro" id="IPR036397">
    <property type="entry name" value="RNaseH_sf"/>
</dbReference>
<evidence type="ECO:0000259" key="4">
    <source>
        <dbReference type="SMART" id="SM00474"/>
    </source>
</evidence>
<dbReference type="PANTHER" id="PTHR13620">
    <property type="entry name" value="3-5 EXONUCLEASE"/>
    <property type="match status" value="1"/>
</dbReference>
<name>A0AAV6WV90_9LAMI</name>
<dbReference type="SUPFAM" id="SSF53098">
    <property type="entry name" value="Ribonuclease H-like"/>
    <property type="match status" value="2"/>
</dbReference>
<keyword evidence="2" id="KW-0378">Hydrolase</keyword>
<accession>A0AAV6WV90</accession>
<organism evidence="5 6">
    <name type="scientific">Buddleja alternifolia</name>
    <dbReference type="NCBI Taxonomy" id="168488"/>
    <lineage>
        <taxon>Eukaryota</taxon>
        <taxon>Viridiplantae</taxon>
        <taxon>Streptophyta</taxon>
        <taxon>Embryophyta</taxon>
        <taxon>Tracheophyta</taxon>
        <taxon>Spermatophyta</taxon>
        <taxon>Magnoliopsida</taxon>
        <taxon>eudicotyledons</taxon>
        <taxon>Gunneridae</taxon>
        <taxon>Pentapetalae</taxon>
        <taxon>asterids</taxon>
        <taxon>lamiids</taxon>
        <taxon>Lamiales</taxon>
        <taxon>Scrophulariaceae</taxon>
        <taxon>Buddlejeae</taxon>
        <taxon>Buddleja</taxon>
    </lineage>
</organism>
<gene>
    <name evidence="5" type="ORF">BUALT_Bualt12G0040300</name>
</gene>
<protein>
    <recommendedName>
        <fullName evidence="4">3'-5' exonuclease domain-containing protein</fullName>
    </recommendedName>
</protein>
<feature type="transmembrane region" description="Helical" evidence="3">
    <location>
        <begin position="342"/>
        <end position="359"/>
    </location>
</feature>
<dbReference type="EMBL" id="WHWC01000012">
    <property type="protein sequence ID" value="KAG8372187.1"/>
    <property type="molecule type" value="Genomic_DNA"/>
</dbReference>
<keyword evidence="6" id="KW-1185">Reference proteome</keyword>
<keyword evidence="3" id="KW-1133">Transmembrane helix</keyword>
<dbReference type="Gene3D" id="3.30.420.10">
    <property type="entry name" value="Ribonuclease H-like superfamily/Ribonuclease H"/>
    <property type="match status" value="2"/>
</dbReference>
<reference evidence="5" key="1">
    <citation type="submission" date="2019-10" db="EMBL/GenBank/DDBJ databases">
        <authorList>
            <person name="Zhang R."/>
            <person name="Pan Y."/>
            <person name="Wang J."/>
            <person name="Ma R."/>
            <person name="Yu S."/>
        </authorList>
    </citation>
    <scope>NUCLEOTIDE SEQUENCE</scope>
    <source>
        <strain evidence="5">LA-IB0</strain>
        <tissue evidence="5">Leaf</tissue>
    </source>
</reference>
<comment type="caution">
    <text evidence="5">The sequence shown here is derived from an EMBL/GenBank/DDBJ whole genome shotgun (WGS) entry which is preliminary data.</text>
</comment>
<dbReference type="GO" id="GO:0005737">
    <property type="term" value="C:cytoplasm"/>
    <property type="evidence" value="ECO:0007669"/>
    <property type="project" value="TreeGrafter"/>
</dbReference>
<dbReference type="PANTHER" id="PTHR13620:SF105">
    <property type="entry name" value="OS01G0737700 PROTEIN"/>
    <property type="match status" value="1"/>
</dbReference>
<evidence type="ECO:0000313" key="6">
    <source>
        <dbReference type="Proteomes" id="UP000826271"/>
    </source>
</evidence>
<feature type="domain" description="3'-5' exonuclease" evidence="4">
    <location>
        <begin position="136"/>
        <end position="317"/>
    </location>
</feature>
<dbReference type="SMART" id="SM00474">
    <property type="entry name" value="35EXOc"/>
    <property type="match status" value="1"/>
</dbReference>
<dbReference type="GO" id="GO:0006139">
    <property type="term" value="P:nucleobase-containing compound metabolic process"/>
    <property type="evidence" value="ECO:0007669"/>
    <property type="project" value="InterPro"/>
</dbReference>
<dbReference type="GO" id="GO:0003676">
    <property type="term" value="F:nucleic acid binding"/>
    <property type="evidence" value="ECO:0007669"/>
    <property type="project" value="InterPro"/>
</dbReference>
<dbReference type="AlphaFoldDB" id="A0AAV6WV90"/>